<keyword evidence="2" id="KW-1185">Reference proteome</keyword>
<proteinExistence type="predicted"/>
<evidence type="ECO:0000313" key="2">
    <source>
        <dbReference type="Proteomes" id="UP000198327"/>
    </source>
</evidence>
<name>A0A239HN35_9NOCA</name>
<sequence>MPPEDRHRQFHGEHSTDFGDQYVERGHAAGLGHCVQRVHHGDDGGIGKFGDWSDFPRPRQIAAFVDCVMMSTSLPNIQLNSSMRDRHWAVVSDGSQVKRQLTPHGPSPPVWVSHSCHEWVRAGVDSGGHRVFMLPVTPVSSYGTTDVRNVVFGCSDGWSCERVRAVVCSSTTNIPLLRNGAYVVGCSPAPVGRSQIASNRRLRFERLPRGGG</sequence>
<protein>
    <submittedName>
        <fullName evidence="1">Uncharacterized protein</fullName>
    </submittedName>
</protein>
<organism evidence="1 2">
    <name type="scientific">Rhodococcoides kyotonense</name>
    <dbReference type="NCBI Taxonomy" id="398843"/>
    <lineage>
        <taxon>Bacteria</taxon>
        <taxon>Bacillati</taxon>
        <taxon>Actinomycetota</taxon>
        <taxon>Actinomycetes</taxon>
        <taxon>Mycobacteriales</taxon>
        <taxon>Nocardiaceae</taxon>
        <taxon>Rhodococcoides</taxon>
    </lineage>
</organism>
<dbReference type="Proteomes" id="UP000198327">
    <property type="component" value="Unassembled WGS sequence"/>
</dbReference>
<gene>
    <name evidence="1" type="ORF">SAMN05421642_105354</name>
</gene>
<evidence type="ECO:0000313" key="1">
    <source>
        <dbReference type="EMBL" id="SNS82757.1"/>
    </source>
</evidence>
<dbReference type="AlphaFoldDB" id="A0A239HN35"/>
<accession>A0A239HN35</accession>
<reference evidence="2" key="1">
    <citation type="submission" date="2017-06" db="EMBL/GenBank/DDBJ databases">
        <authorList>
            <person name="Varghese N."/>
            <person name="Submissions S."/>
        </authorList>
    </citation>
    <scope>NUCLEOTIDE SEQUENCE [LARGE SCALE GENOMIC DNA]</scope>
    <source>
        <strain evidence="2">JCM 23211</strain>
    </source>
</reference>
<dbReference type="EMBL" id="FZOW01000005">
    <property type="protein sequence ID" value="SNS82757.1"/>
    <property type="molecule type" value="Genomic_DNA"/>
</dbReference>